<evidence type="ECO:0000313" key="3">
    <source>
        <dbReference type="EMBL" id="KAL2550243.1"/>
    </source>
</evidence>
<sequence length="133" mass="14655">MLDSTIELISLAASNSLAVFCFCNLLIGILLVGSSKSSSQFNESEPNPFPSIDDESKKGVARIENASCSRENQKVGETDAKSVCITMADADEGRRNDEEDGDVDELTRRVEEFIEKINSGWRDKKLKTYSLGQ</sequence>
<feature type="transmembrane region" description="Helical" evidence="2">
    <location>
        <begin position="12"/>
        <end position="32"/>
    </location>
</feature>
<name>A0ABD1WKN4_9LAMI</name>
<dbReference type="EMBL" id="JBFOLJ010000003">
    <property type="protein sequence ID" value="KAL2550249.1"/>
    <property type="molecule type" value="Genomic_DNA"/>
</dbReference>
<dbReference type="EMBL" id="JBFOLJ010000003">
    <property type="protein sequence ID" value="KAL2550243.1"/>
    <property type="molecule type" value="Genomic_DNA"/>
</dbReference>
<proteinExistence type="predicted"/>
<reference evidence="5" key="2">
    <citation type="submission" date="2024-07" db="EMBL/GenBank/DDBJ databases">
        <title>Two chromosome-level genome assemblies of Korean endemic species Abeliophyllum distichum and Forsythia ovata (Oleaceae).</title>
        <authorList>
            <person name="Jang H."/>
        </authorList>
    </citation>
    <scope>NUCLEOTIDE SEQUENCE [LARGE SCALE GENOMIC DNA]</scope>
</reference>
<dbReference type="Proteomes" id="UP001604277">
    <property type="component" value="Unassembled WGS sequence"/>
</dbReference>
<dbReference type="AlphaFoldDB" id="A0ABD1WKN4"/>
<keyword evidence="5" id="KW-1185">Reference proteome</keyword>
<keyword evidence="2" id="KW-0812">Transmembrane</keyword>
<reference evidence="3" key="1">
    <citation type="submission" date="2024-07" db="EMBL/GenBank/DDBJ databases">
        <title>Two chromosome-level genome assemblies of Korean endemic species Abeliophyllum distichum and Forsythia ovata (Oleaceae).</title>
        <authorList>
            <person name="Mun J.H."/>
        </authorList>
    </citation>
    <scope>NUCLEOTIDE SEQUENCE</scope>
    <source>
        <strain evidence="3">KNKB202402200001</strain>
        <tissue evidence="3">Leaf</tissue>
    </source>
</reference>
<evidence type="ECO:0000313" key="5">
    <source>
        <dbReference type="Proteomes" id="UP001604277"/>
    </source>
</evidence>
<evidence type="ECO:0000256" key="1">
    <source>
        <dbReference type="SAM" id="MobiDB-lite"/>
    </source>
</evidence>
<keyword evidence="2" id="KW-0472">Membrane</keyword>
<organism evidence="3 5">
    <name type="scientific">Forsythia ovata</name>
    <dbReference type="NCBI Taxonomy" id="205694"/>
    <lineage>
        <taxon>Eukaryota</taxon>
        <taxon>Viridiplantae</taxon>
        <taxon>Streptophyta</taxon>
        <taxon>Embryophyta</taxon>
        <taxon>Tracheophyta</taxon>
        <taxon>Spermatophyta</taxon>
        <taxon>Magnoliopsida</taxon>
        <taxon>eudicotyledons</taxon>
        <taxon>Gunneridae</taxon>
        <taxon>Pentapetalae</taxon>
        <taxon>asterids</taxon>
        <taxon>lamiids</taxon>
        <taxon>Lamiales</taxon>
        <taxon>Oleaceae</taxon>
        <taxon>Forsythieae</taxon>
        <taxon>Forsythia</taxon>
    </lineage>
</organism>
<evidence type="ECO:0000313" key="4">
    <source>
        <dbReference type="EMBL" id="KAL2550249.1"/>
    </source>
</evidence>
<evidence type="ECO:0000256" key="2">
    <source>
        <dbReference type="SAM" id="Phobius"/>
    </source>
</evidence>
<dbReference type="PANTHER" id="PTHR36595:SF1">
    <property type="entry name" value="TRANSMEMBRANE PROTEIN"/>
    <property type="match status" value="1"/>
</dbReference>
<feature type="region of interest" description="Disordered" evidence="1">
    <location>
        <begin position="37"/>
        <end position="56"/>
    </location>
</feature>
<keyword evidence="2" id="KW-1133">Transmembrane helix</keyword>
<accession>A0ABD1WKN4</accession>
<gene>
    <name evidence="3" type="ORF">Fot_11773</name>
    <name evidence="4" type="ORF">Fot_11779</name>
</gene>
<protein>
    <submittedName>
        <fullName evidence="3">Uncharacterized protein</fullName>
    </submittedName>
</protein>
<comment type="caution">
    <text evidence="3">The sequence shown here is derived from an EMBL/GenBank/DDBJ whole genome shotgun (WGS) entry which is preliminary data.</text>
</comment>
<dbReference type="PANTHER" id="PTHR36595">
    <property type="entry name" value="TRANSMEMBRANE PROTEIN"/>
    <property type="match status" value="1"/>
</dbReference>